<comment type="caution">
    <text evidence="17">The sequence shown here is derived from an EMBL/GenBank/DDBJ whole genome shotgun (WGS) entry which is preliminary data.</text>
</comment>
<dbReference type="FunFam" id="3.30.200.20:FF:000385">
    <property type="entry name" value="Non-specific serine/threonine protein kinase"/>
    <property type="match status" value="1"/>
</dbReference>
<dbReference type="Gene3D" id="3.30.200.20">
    <property type="entry name" value="Phosphorylase Kinase, domain 1"/>
    <property type="match status" value="1"/>
</dbReference>
<dbReference type="InterPro" id="IPR051931">
    <property type="entry name" value="PAK3-like"/>
</dbReference>
<dbReference type="CDD" id="cd01093">
    <property type="entry name" value="CRIB_PAK_like"/>
    <property type="match status" value="1"/>
</dbReference>
<protein>
    <recommendedName>
        <fullName evidence="3">non-specific serine/threonine protein kinase</fullName>
        <ecNumber evidence="3">2.7.11.1</ecNumber>
    </recommendedName>
</protein>
<feature type="compositionally biased region" description="Low complexity" evidence="14">
    <location>
        <begin position="395"/>
        <end position="421"/>
    </location>
</feature>
<feature type="compositionally biased region" description="Low complexity" evidence="14">
    <location>
        <begin position="372"/>
        <end position="381"/>
    </location>
</feature>
<dbReference type="Proteomes" id="UP000676310">
    <property type="component" value="Unassembled WGS sequence"/>
</dbReference>
<dbReference type="AlphaFoldDB" id="A0A8J2HVW6"/>
<dbReference type="PROSITE" id="PS00107">
    <property type="entry name" value="PROTEIN_KINASE_ATP"/>
    <property type="match status" value="1"/>
</dbReference>
<feature type="binding site" evidence="13">
    <location>
        <position position="569"/>
    </location>
    <ligand>
        <name>ATP</name>
        <dbReference type="ChEBI" id="CHEBI:30616"/>
    </ligand>
</feature>
<evidence type="ECO:0000256" key="9">
    <source>
        <dbReference type="ARBA" id="ARBA00022777"/>
    </source>
</evidence>
<feature type="compositionally biased region" description="Polar residues" evidence="14">
    <location>
        <begin position="136"/>
        <end position="162"/>
    </location>
</feature>
<dbReference type="OrthoDB" id="248923at2759"/>
<feature type="domain" description="Protein kinase" evidence="15">
    <location>
        <begin position="540"/>
        <end position="791"/>
    </location>
</feature>
<feature type="compositionally biased region" description="Polar residues" evidence="14">
    <location>
        <begin position="35"/>
        <end position="52"/>
    </location>
</feature>
<dbReference type="SMART" id="SM00285">
    <property type="entry name" value="PBD"/>
    <property type="match status" value="1"/>
</dbReference>
<evidence type="ECO:0000256" key="8">
    <source>
        <dbReference type="ARBA" id="ARBA00022741"/>
    </source>
</evidence>
<evidence type="ECO:0000313" key="17">
    <source>
        <dbReference type="EMBL" id="CAG5141464.1"/>
    </source>
</evidence>
<evidence type="ECO:0000256" key="11">
    <source>
        <dbReference type="ARBA" id="ARBA00047899"/>
    </source>
</evidence>
<evidence type="ECO:0000256" key="14">
    <source>
        <dbReference type="SAM" id="MobiDB-lite"/>
    </source>
</evidence>
<dbReference type="RefSeq" id="XP_043164475.1">
    <property type="nucleotide sequence ID" value="XM_043308540.1"/>
</dbReference>
<evidence type="ECO:0000256" key="5">
    <source>
        <dbReference type="ARBA" id="ARBA00022507"/>
    </source>
</evidence>
<keyword evidence="18" id="KW-1185">Reference proteome</keyword>
<dbReference type="GO" id="GO:0005524">
    <property type="term" value="F:ATP binding"/>
    <property type="evidence" value="ECO:0007669"/>
    <property type="project" value="UniProtKB-UniRule"/>
</dbReference>
<feature type="region of interest" description="Disordered" evidence="14">
    <location>
        <begin position="289"/>
        <end position="522"/>
    </location>
</feature>
<reference evidence="17" key="1">
    <citation type="submission" date="2021-05" db="EMBL/GenBank/DDBJ databases">
        <authorList>
            <person name="Stam R."/>
        </authorList>
    </citation>
    <scope>NUCLEOTIDE SEQUENCE</scope>
    <source>
        <strain evidence="17">CS162</strain>
    </source>
</reference>
<evidence type="ECO:0000256" key="1">
    <source>
        <dbReference type="ARBA" id="ARBA00004496"/>
    </source>
</evidence>
<organism evidence="17 18">
    <name type="scientific">Alternaria atra</name>
    <dbReference type="NCBI Taxonomy" id="119953"/>
    <lineage>
        <taxon>Eukaryota</taxon>
        <taxon>Fungi</taxon>
        <taxon>Dikarya</taxon>
        <taxon>Ascomycota</taxon>
        <taxon>Pezizomycotina</taxon>
        <taxon>Dothideomycetes</taxon>
        <taxon>Pleosporomycetidae</taxon>
        <taxon>Pleosporales</taxon>
        <taxon>Pleosporineae</taxon>
        <taxon>Pleosporaceae</taxon>
        <taxon>Alternaria</taxon>
        <taxon>Alternaria sect. Ulocladioides</taxon>
    </lineage>
</organism>
<feature type="compositionally biased region" description="Basic and acidic residues" evidence="14">
    <location>
        <begin position="65"/>
        <end position="75"/>
    </location>
</feature>
<dbReference type="Pfam" id="PF00786">
    <property type="entry name" value="PBD"/>
    <property type="match status" value="1"/>
</dbReference>
<keyword evidence="5" id="KW-0589">Pheromone response</keyword>
<feature type="compositionally biased region" description="Low complexity" evidence="14">
    <location>
        <begin position="353"/>
        <end position="364"/>
    </location>
</feature>
<evidence type="ECO:0000256" key="6">
    <source>
        <dbReference type="ARBA" id="ARBA00022527"/>
    </source>
</evidence>
<accession>A0A8J2HVW6</accession>
<sequence>MESSSKRLTKRERHPPIAYLNKSSSTLKRAPSAASYFQPSSLGTASSLSPATTPGGLSRSPSLKPVHESQNHHAYVDYPRSQLPQAAQLPPASVGPTFNLGVVEEALNASSNRGPARRPAGPQHTHSEQPARYLRQSRSFTSKMDTTTTPPSTHANKTNRYSDGSGDAAKKRLSGGAKKKGTFSNFMSSMLGSPRRPTISTPTNPMHVTHVSIDNHTGEYTGLPKEWQRMLQQNGITQEEQKQHPQAVMDVVNFYKDNAEKTEDDAIWDKMGPTQPQGYAYQANVTQNANYGSAQPPLSPPQSPRFPRNDQSSFENPRAPPPIPRSMTSPVVNSPPVNVAAMVPNRPAPRPPGAAAGSAATMPTRPAPAAPSPIITQQQIPRQENDYPQPAYAHPSPSGSPNGTSSASRTRSNTTGGTPPRFDSPASSTPISPAQQYQQQQQQAMAMATTVQPKAPLGRSVSQRAPQPNYAPPVIPAQSQPTPQQVFAQQSDPQNIPLPSQQARVGPAPRPRQRPRQSQGPDIVAKLNAICTNADPRERYRNLSKIGQGASGGVFMAYENSTNKCVAIKQMNLEQQPKKDLIINEILVMKDSKHKNIVNFMDSFLLRGDLWVVMEYMEGGSLTDVVTFNIMSEGQIAAVCRETLHGLQHLHSKGVIHRDIKSDNILLSQEGNIKLTDFGFCAQINESHNKRTTMVGTPYWMAPEVVTRKEYGRKVDIWSLGIMSIEMIEGEPPYLNESPLRALWLIATNGTPTIKEEHALSPVFRDFLGFSLKVDPDKRASAHDLLVHPFIQTAEPLGTLAPLVQSARKARAEERRKKGGL</sequence>
<feature type="compositionally biased region" description="Polar residues" evidence="14">
    <location>
        <begin position="182"/>
        <end position="191"/>
    </location>
</feature>
<evidence type="ECO:0000313" key="18">
    <source>
        <dbReference type="Proteomes" id="UP000676310"/>
    </source>
</evidence>
<keyword evidence="7" id="KW-0808">Transferase</keyword>
<dbReference type="FunFam" id="3.90.810.10:FF:000012">
    <property type="entry name" value="Non-specific serine/threonine protein kinase"/>
    <property type="match status" value="1"/>
</dbReference>
<dbReference type="InterPro" id="IPR033923">
    <property type="entry name" value="PAK_BD"/>
</dbReference>
<feature type="compositionally biased region" description="Low complexity" evidence="14">
    <location>
        <begin position="434"/>
        <end position="448"/>
    </location>
</feature>
<dbReference type="GeneID" id="67021672"/>
<proteinExistence type="inferred from homology"/>
<feature type="domain" description="CRIB" evidence="16">
    <location>
        <begin position="199"/>
        <end position="212"/>
    </location>
</feature>
<comment type="catalytic activity">
    <reaction evidence="11">
        <text>L-threonyl-[protein] + ATP = O-phospho-L-threonyl-[protein] + ADP + H(+)</text>
        <dbReference type="Rhea" id="RHEA:46608"/>
        <dbReference type="Rhea" id="RHEA-COMP:11060"/>
        <dbReference type="Rhea" id="RHEA-COMP:11605"/>
        <dbReference type="ChEBI" id="CHEBI:15378"/>
        <dbReference type="ChEBI" id="CHEBI:30013"/>
        <dbReference type="ChEBI" id="CHEBI:30616"/>
        <dbReference type="ChEBI" id="CHEBI:61977"/>
        <dbReference type="ChEBI" id="CHEBI:456216"/>
        <dbReference type="EC" id="2.7.11.1"/>
    </reaction>
</comment>
<dbReference type="InterPro" id="IPR011009">
    <property type="entry name" value="Kinase-like_dom_sf"/>
</dbReference>
<dbReference type="PROSITE" id="PS00108">
    <property type="entry name" value="PROTEIN_KINASE_ST"/>
    <property type="match status" value="1"/>
</dbReference>
<feature type="compositionally biased region" description="Low complexity" evidence="14">
    <location>
        <begin position="327"/>
        <end position="345"/>
    </location>
</feature>
<dbReference type="Pfam" id="PF00069">
    <property type="entry name" value="Pkinase"/>
    <property type="match status" value="1"/>
</dbReference>
<dbReference type="InterPro" id="IPR036936">
    <property type="entry name" value="CRIB_dom_sf"/>
</dbReference>
<dbReference type="GO" id="GO:0005737">
    <property type="term" value="C:cytoplasm"/>
    <property type="evidence" value="ECO:0007669"/>
    <property type="project" value="UniProtKB-SubCell"/>
</dbReference>
<dbReference type="PANTHER" id="PTHR45832:SF22">
    <property type="entry name" value="SERINE_THREONINE-PROTEIN KINASE SAMKA-RELATED"/>
    <property type="match status" value="1"/>
</dbReference>
<dbReference type="SMART" id="SM00220">
    <property type="entry name" value="S_TKc"/>
    <property type="match status" value="1"/>
</dbReference>
<dbReference type="PROSITE" id="PS50011">
    <property type="entry name" value="PROTEIN_KINASE_DOM"/>
    <property type="match status" value="1"/>
</dbReference>
<feature type="compositionally biased region" description="Polar residues" evidence="14">
    <location>
        <begin position="477"/>
        <end position="500"/>
    </location>
</feature>
<dbReference type="InterPro" id="IPR000095">
    <property type="entry name" value="CRIB_dom"/>
</dbReference>
<evidence type="ECO:0000256" key="10">
    <source>
        <dbReference type="ARBA" id="ARBA00022840"/>
    </source>
</evidence>
<dbReference type="Gene3D" id="1.10.510.10">
    <property type="entry name" value="Transferase(Phosphotransferase) domain 1"/>
    <property type="match status" value="1"/>
</dbReference>
<dbReference type="EC" id="2.7.11.1" evidence="3"/>
<dbReference type="FunFam" id="1.10.510.10:FF:000011">
    <property type="entry name" value="Non-specific serine/threonine protein kinase"/>
    <property type="match status" value="1"/>
</dbReference>
<keyword evidence="6" id="KW-0723">Serine/threonine-protein kinase</keyword>
<dbReference type="GO" id="GO:0004674">
    <property type="term" value="F:protein serine/threonine kinase activity"/>
    <property type="evidence" value="ECO:0007669"/>
    <property type="project" value="UniProtKB-KW"/>
</dbReference>
<dbReference type="Gene3D" id="3.90.810.10">
    <property type="entry name" value="CRIB domain"/>
    <property type="match status" value="1"/>
</dbReference>
<feature type="compositionally biased region" description="Basic residues" evidence="14">
    <location>
        <begin position="171"/>
        <end position="181"/>
    </location>
</feature>
<comment type="subcellular location">
    <subcellularLocation>
        <location evidence="1">Cytoplasm</location>
    </subcellularLocation>
</comment>
<keyword evidence="9" id="KW-0418">Kinase</keyword>
<comment type="catalytic activity">
    <reaction evidence="12">
        <text>L-seryl-[protein] + ATP = O-phospho-L-seryl-[protein] + ADP + H(+)</text>
        <dbReference type="Rhea" id="RHEA:17989"/>
        <dbReference type="Rhea" id="RHEA-COMP:9863"/>
        <dbReference type="Rhea" id="RHEA-COMP:11604"/>
        <dbReference type="ChEBI" id="CHEBI:15378"/>
        <dbReference type="ChEBI" id="CHEBI:29999"/>
        <dbReference type="ChEBI" id="CHEBI:30616"/>
        <dbReference type="ChEBI" id="CHEBI:83421"/>
        <dbReference type="ChEBI" id="CHEBI:456216"/>
        <dbReference type="EC" id="2.7.11.1"/>
    </reaction>
</comment>
<evidence type="ECO:0000259" key="16">
    <source>
        <dbReference type="PROSITE" id="PS50108"/>
    </source>
</evidence>
<dbReference type="PANTHER" id="PTHR45832">
    <property type="entry name" value="SERINE/THREONINE-PROTEIN KINASE SAMKA-RELATED-RELATED"/>
    <property type="match status" value="1"/>
</dbReference>
<dbReference type="EMBL" id="CAJRGZ010000015">
    <property type="protein sequence ID" value="CAG5141464.1"/>
    <property type="molecule type" value="Genomic_DNA"/>
</dbReference>
<evidence type="ECO:0000256" key="2">
    <source>
        <dbReference type="ARBA" id="ARBA00008874"/>
    </source>
</evidence>
<dbReference type="InterPro" id="IPR008271">
    <property type="entry name" value="Ser/Thr_kinase_AS"/>
</dbReference>
<keyword evidence="8 13" id="KW-0547">Nucleotide-binding</keyword>
<keyword evidence="4" id="KW-0963">Cytoplasm</keyword>
<gene>
    <name evidence="17" type="ORF">ALTATR162_LOCUS945</name>
</gene>
<dbReference type="PROSITE" id="PS50108">
    <property type="entry name" value="CRIB"/>
    <property type="match status" value="1"/>
</dbReference>
<evidence type="ECO:0000256" key="3">
    <source>
        <dbReference type="ARBA" id="ARBA00012513"/>
    </source>
</evidence>
<dbReference type="CDD" id="cd06614">
    <property type="entry name" value="STKc_PAK"/>
    <property type="match status" value="1"/>
</dbReference>
<evidence type="ECO:0000256" key="7">
    <source>
        <dbReference type="ARBA" id="ARBA00022679"/>
    </source>
</evidence>
<feature type="region of interest" description="Disordered" evidence="14">
    <location>
        <begin position="1"/>
        <end position="92"/>
    </location>
</feature>
<dbReference type="SUPFAM" id="SSF56112">
    <property type="entry name" value="Protein kinase-like (PK-like)"/>
    <property type="match status" value="1"/>
</dbReference>
<dbReference type="GO" id="GO:0019236">
    <property type="term" value="P:response to pheromone"/>
    <property type="evidence" value="ECO:0007669"/>
    <property type="project" value="UniProtKB-KW"/>
</dbReference>
<feature type="region of interest" description="Disordered" evidence="14">
    <location>
        <begin position="108"/>
        <end position="205"/>
    </location>
</feature>
<comment type="similarity">
    <text evidence="2">Belongs to the protein kinase superfamily. STE Ser/Thr protein kinase family. STE20 subfamily.</text>
</comment>
<evidence type="ECO:0000256" key="4">
    <source>
        <dbReference type="ARBA" id="ARBA00022490"/>
    </source>
</evidence>
<evidence type="ECO:0000256" key="12">
    <source>
        <dbReference type="ARBA" id="ARBA00048679"/>
    </source>
</evidence>
<dbReference type="GO" id="GO:0030447">
    <property type="term" value="P:filamentous growth"/>
    <property type="evidence" value="ECO:0007669"/>
    <property type="project" value="UniProtKB-ARBA"/>
</dbReference>
<evidence type="ECO:0000256" key="13">
    <source>
        <dbReference type="PROSITE-ProRule" id="PRU10141"/>
    </source>
</evidence>
<keyword evidence="10 13" id="KW-0067">ATP-binding</keyword>
<dbReference type="InterPro" id="IPR017441">
    <property type="entry name" value="Protein_kinase_ATP_BS"/>
</dbReference>
<evidence type="ECO:0000259" key="15">
    <source>
        <dbReference type="PROSITE" id="PS50011"/>
    </source>
</evidence>
<dbReference type="InterPro" id="IPR000719">
    <property type="entry name" value="Prot_kinase_dom"/>
</dbReference>
<name>A0A8J2HVW6_9PLEO</name>